<dbReference type="WBParaSite" id="maker-uti_cns_0004413-snap-gene-0.3-mRNA-1">
    <property type="protein sequence ID" value="maker-uti_cns_0004413-snap-gene-0.3-mRNA-1"/>
    <property type="gene ID" value="maker-uti_cns_0004413-snap-gene-0.3"/>
</dbReference>
<evidence type="ECO:0000313" key="18">
    <source>
        <dbReference type="Proteomes" id="UP000095280"/>
    </source>
</evidence>
<dbReference type="PANTHER" id="PTHR11911">
    <property type="entry name" value="INOSINE-5-MONOPHOSPHATE DEHYDROGENASE RELATED"/>
    <property type="match status" value="1"/>
</dbReference>
<dbReference type="SMART" id="SM01240">
    <property type="entry name" value="IMPDH"/>
    <property type="match status" value="1"/>
</dbReference>
<comment type="caution">
    <text evidence="11">Lacks conserved residue(s) required for the propagation of feature annotation.</text>
</comment>
<organism evidence="18 19">
    <name type="scientific">Macrostomum lignano</name>
    <dbReference type="NCBI Taxonomy" id="282301"/>
    <lineage>
        <taxon>Eukaryota</taxon>
        <taxon>Metazoa</taxon>
        <taxon>Spiralia</taxon>
        <taxon>Lophotrochozoa</taxon>
        <taxon>Platyhelminthes</taxon>
        <taxon>Rhabditophora</taxon>
        <taxon>Macrostomorpha</taxon>
        <taxon>Macrostomida</taxon>
        <taxon>Macrostomidae</taxon>
        <taxon>Macrostomum</taxon>
    </lineage>
</organism>
<dbReference type="GO" id="GO:0046872">
    <property type="term" value="F:metal ion binding"/>
    <property type="evidence" value="ECO:0007669"/>
    <property type="project" value="UniProtKB-UniRule"/>
</dbReference>
<dbReference type="Proteomes" id="UP000095280">
    <property type="component" value="Unplaced"/>
</dbReference>
<dbReference type="SUPFAM" id="SSF54631">
    <property type="entry name" value="CBS-domain pair"/>
    <property type="match status" value="1"/>
</dbReference>
<reference evidence="19" key="1">
    <citation type="submission" date="2016-11" db="UniProtKB">
        <authorList>
            <consortium name="WormBaseParasite"/>
        </authorList>
    </citation>
    <scope>IDENTIFICATION</scope>
</reference>
<dbReference type="NCBIfam" id="TIGR01302">
    <property type="entry name" value="IMP_dehydrog"/>
    <property type="match status" value="1"/>
</dbReference>
<evidence type="ECO:0000256" key="9">
    <source>
        <dbReference type="ARBA" id="ARBA00023122"/>
    </source>
</evidence>
<dbReference type="SUPFAM" id="SSF51412">
    <property type="entry name" value="Inosine monophosphate dehydrogenase (IMPDH)"/>
    <property type="match status" value="1"/>
</dbReference>
<evidence type="ECO:0000256" key="12">
    <source>
        <dbReference type="PIRSR" id="PIRSR000130-3"/>
    </source>
</evidence>
<evidence type="ECO:0000256" key="10">
    <source>
        <dbReference type="ARBA" id="ARBA00048028"/>
    </source>
</evidence>
<dbReference type="GO" id="GO:0003938">
    <property type="term" value="F:IMP dehydrogenase activity"/>
    <property type="evidence" value="ECO:0007669"/>
    <property type="project" value="UniProtKB-UniRule"/>
</dbReference>
<dbReference type="GO" id="GO:0005737">
    <property type="term" value="C:cytoplasm"/>
    <property type="evidence" value="ECO:0007669"/>
    <property type="project" value="UniProtKB-SubCell"/>
</dbReference>
<dbReference type="InterPro" id="IPR015875">
    <property type="entry name" value="IMP_DH/GMP_Rdtase_CS"/>
</dbReference>
<name>A0A1I8H4I2_9PLAT</name>
<feature type="binding site" evidence="11 12">
    <location>
        <begin position="331"/>
        <end position="333"/>
    </location>
    <ligand>
        <name>NAD(+)</name>
        <dbReference type="ChEBI" id="CHEBI:57540"/>
    </ligand>
</feature>
<comment type="subcellular location">
    <subcellularLocation>
        <location evidence="11">Cytoplasm</location>
    </subcellularLocation>
</comment>
<feature type="binding site" evidence="11">
    <location>
        <begin position="394"/>
        <end position="395"/>
    </location>
    <ligand>
        <name>IMP</name>
        <dbReference type="ChEBI" id="CHEBI:58053"/>
    </ligand>
</feature>
<evidence type="ECO:0000256" key="13">
    <source>
        <dbReference type="PIRSR" id="PIRSR000130-4"/>
    </source>
</evidence>
<dbReference type="HAMAP" id="MF_01964">
    <property type="entry name" value="IMPDH"/>
    <property type="match status" value="1"/>
</dbReference>
<accession>A0A1I8H4I2</accession>
<keyword evidence="11" id="KW-0963">Cytoplasm</keyword>
<dbReference type="CDD" id="cd00381">
    <property type="entry name" value="IMPDH"/>
    <property type="match status" value="1"/>
</dbReference>
<feature type="active site" description="Thioimidate intermediate" evidence="11">
    <location>
        <position position="338"/>
    </location>
</feature>
<evidence type="ECO:0000259" key="17">
    <source>
        <dbReference type="PROSITE" id="PS51371"/>
    </source>
</evidence>
<keyword evidence="7 11" id="KW-0560">Oxidoreductase</keyword>
<dbReference type="Gene3D" id="3.20.20.70">
    <property type="entry name" value="Aldolase class I"/>
    <property type="match status" value="1"/>
</dbReference>
<keyword evidence="18" id="KW-1185">Reference proteome</keyword>
<evidence type="ECO:0000256" key="15">
    <source>
        <dbReference type="RuleBase" id="RU003927"/>
    </source>
</evidence>
<feature type="binding site" evidence="11">
    <location>
        <begin position="371"/>
        <end position="373"/>
    </location>
    <ligand>
        <name>IMP</name>
        <dbReference type="ChEBI" id="CHEBI:58053"/>
    </ligand>
</feature>
<evidence type="ECO:0000256" key="2">
    <source>
        <dbReference type="ARBA" id="ARBA00005502"/>
    </source>
</evidence>
<dbReference type="Pfam" id="PF00478">
    <property type="entry name" value="IMPDH"/>
    <property type="match status" value="1"/>
</dbReference>
<dbReference type="PIRSF" id="PIRSF000130">
    <property type="entry name" value="IMPDH"/>
    <property type="match status" value="1"/>
</dbReference>
<comment type="catalytic activity">
    <reaction evidence="10 11 16">
        <text>IMP + NAD(+) + H2O = XMP + NADH + H(+)</text>
        <dbReference type="Rhea" id="RHEA:11708"/>
        <dbReference type="ChEBI" id="CHEBI:15377"/>
        <dbReference type="ChEBI" id="CHEBI:15378"/>
        <dbReference type="ChEBI" id="CHEBI:57464"/>
        <dbReference type="ChEBI" id="CHEBI:57540"/>
        <dbReference type="ChEBI" id="CHEBI:57945"/>
        <dbReference type="ChEBI" id="CHEBI:58053"/>
        <dbReference type="EC" id="1.1.1.205"/>
    </reaction>
</comment>
<keyword evidence="5 11" id="KW-0658">Purine biosynthesis</keyword>
<dbReference type="UniPathway" id="UPA00601">
    <property type="reaction ID" value="UER00295"/>
</dbReference>
<evidence type="ECO:0000256" key="14">
    <source>
        <dbReference type="PROSITE-ProRule" id="PRU00703"/>
    </source>
</evidence>
<dbReference type="GO" id="GO:0006177">
    <property type="term" value="P:GMP biosynthetic process"/>
    <property type="evidence" value="ECO:0007669"/>
    <property type="project" value="UniProtKB-UniRule"/>
</dbReference>
<dbReference type="PROSITE" id="PS51371">
    <property type="entry name" value="CBS"/>
    <property type="match status" value="2"/>
</dbReference>
<dbReference type="EC" id="1.1.1.205" evidence="11 16"/>
<dbReference type="PANTHER" id="PTHR11911:SF111">
    <property type="entry name" value="INOSINE-5'-MONOPHOSPHATE DEHYDROGENASE"/>
    <property type="match status" value="1"/>
</dbReference>
<dbReference type="CDD" id="cd04601">
    <property type="entry name" value="CBS_pair_IMPDH"/>
    <property type="match status" value="1"/>
</dbReference>
<keyword evidence="3 11" id="KW-0479">Metal-binding</keyword>
<keyword evidence="8 11" id="KW-0520">NAD</keyword>
<comment type="pathway">
    <text evidence="11 16">Purine metabolism; XMP biosynthesis via de novo pathway; XMP from IMP: step 1/1.</text>
</comment>
<proteinExistence type="inferred from homology"/>
<keyword evidence="6 11" id="KW-0630">Potassium</keyword>
<evidence type="ECO:0000256" key="16">
    <source>
        <dbReference type="RuleBase" id="RU003928"/>
    </source>
</evidence>
<feature type="binding site" evidence="11">
    <location>
        <position position="479"/>
    </location>
    <ligand>
        <name>IMP</name>
        <dbReference type="ChEBI" id="CHEBI:58053"/>
    </ligand>
</feature>
<feature type="binding site" evidence="11">
    <location>
        <position position="534"/>
    </location>
    <ligand>
        <name>K(+)</name>
        <dbReference type="ChEBI" id="CHEBI:29103"/>
        <note>ligand shared between two tetrameric partners</note>
    </ligand>
</feature>
<comment type="subunit">
    <text evidence="11">Homotetramer.</text>
</comment>
<feature type="domain" description="CBS" evidence="17">
    <location>
        <begin position="186"/>
        <end position="244"/>
    </location>
</feature>
<evidence type="ECO:0000256" key="7">
    <source>
        <dbReference type="ARBA" id="ARBA00023002"/>
    </source>
</evidence>
<dbReference type="InterPro" id="IPR001093">
    <property type="entry name" value="IMP_DH_GMPRt"/>
</dbReference>
<evidence type="ECO:0000313" key="19">
    <source>
        <dbReference type="WBParaSite" id="maker-uti_cns_0004413-snap-gene-0.3-mRNA-1"/>
    </source>
</evidence>
<evidence type="ECO:0000256" key="3">
    <source>
        <dbReference type="ARBA" id="ARBA00022723"/>
    </source>
</evidence>
<dbReference type="SMART" id="SM00116">
    <property type="entry name" value="CBS"/>
    <property type="match status" value="2"/>
</dbReference>
<evidence type="ECO:0000256" key="11">
    <source>
        <dbReference type="HAMAP-Rule" id="MF_03156"/>
    </source>
</evidence>
<keyword evidence="4 11" id="KW-0332">GMP biosynthesis</keyword>
<protein>
    <recommendedName>
        <fullName evidence="11 16">Inosine-5'-monophosphate dehydrogenase</fullName>
        <shortName evidence="11">IMP dehydrogenase</shortName>
        <shortName evidence="11">IMPD</shortName>
        <shortName evidence="11">IMPDH</shortName>
        <ecNumber evidence="11 16">1.1.1.205</ecNumber>
    </recommendedName>
</protein>
<comment type="activity regulation">
    <text evidence="11">Mycophenolic acid (MPA) is a non-competitive inhibitor that prevents formation of the closed enzyme conformation by binding to the same site as the amobile flap. In contrast, mizoribine monophosphate (MZP) is a competitive inhibitor that induces the closed conformation. MPA is a potent inhibitor of mammalian IMPDHs but a poor inhibitor of the bacterial enzymes. MZP is a more potent inhibitor of bacterial IMPDH.</text>
</comment>
<comment type="function">
    <text evidence="11">Catalyzes the conversion of inosine 5'-phosphate (IMP) to xanthosine 5'-phosphate (XMP), the first committed and rate-limiting step in the de novo synthesis of guanine nucleotides, and therefore plays an important role in the regulation of cell growth.</text>
</comment>
<feature type="active site" description="Proton acceptor" evidence="11">
    <location>
        <position position="467"/>
    </location>
</feature>
<comment type="cofactor">
    <cofactor evidence="1 11">
        <name>K(+)</name>
        <dbReference type="ChEBI" id="CHEBI:29103"/>
    </cofactor>
</comment>
<dbReference type="InterPro" id="IPR000644">
    <property type="entry name" value="CBS_dom"/>
</dbReference>
<feature type="binding site" evidence="11 12">
    <location>
        <begin position="281"/>
        <end position="283"/>
    </location>
    <ligand>
        <name>NAD(+)</name>
        <dbReference type="ChEBI" id="CHEBI:57540"/>
    </ligand>
</feature>
<dbReference type="PROSITE" id="PS00487">
    <property type="entry name" value="IMP_DH_GMP_RED"/>
    <property type="match status" value="1"/>
</dbReference>
<evidence type="ECO:0000256" key="5">
    <source>
        <dbReference type="ARBA" id="ARBA00022755"/>
    </source>
</evidence>
<evidence type="ECO:0000256" key="1">
    <source>
        <dbReference type="ARBA" id="ARBA00001958"/>
    </source>
</evidence>
<evidence type="ECO:0000256" key="8">
    <source>
        <dbReference type="ARBA" id="ARBA00023027"/>
    </source>
</evidence>
<sequence>MSSAFESNKAERLISSIGYVPDDGISGRELFNNGDGLTYNDLIILPGFIDFPASIVDLTSPLTKTLSMKTPFVSSPMDTVTESNMAIALALSGGIGVVHHNCTPEFQANEIRKVKRYKQGFIVDPFVLRPDSTVADVVRAKAQHGFSGIPITDSGRIGGKLVGLVTFRDFDFLPESEHGRPVAEVMTPRSELITAPAGVSLSKAHEVLQKSKKGKLPIVDSDDNLVALIARTDLKKNREYPLSSKDDKNQLLVGAAIGTHEDDFARLSALVSAGVDVVVLDSSQGNSIYQIDMIHRLKSAHPDLQIVGGNVVTAAQAKNLIDAGVDALRVGMGSGSICITQEVMAVGRPQATAVYKVAEYARRFSVPVIADGGIQSVGHVTKALALGASTVMMGSMLAGSTEAPGEYFFADGVRLKKYRGMGSLDAMETGGAAGGAVAGSGVAGGGNAAAVGGGPPAVVVASAGQQRYYYESDRVRVAQGVSGNIVDKGSVLQLAPYLIAGLQHACQDIGAKSLAEMRSRMYSGQLKFERRTASSQIEGGVHSLHSYEKRLF</sequence>
<feature type="binding site" description="in other chain" evidence="11 13">
    <location>
        <position position="335"/>
    </location>
    <ligand>
        <name>K(+)</name>
        <dbReference type="ChEBI" id="CHEBI:29103"/>
        <note>ligand shared between two tetrameric partners</note>
    </ligand>
</feature>
<dbReference type="AlphaFoldDB" id="A0A1I8H4I2"/>
<feature type="binding site" evidence="11">
    <location>
        <begin position="418"/>
        <end position="422"/>
    </location>
    <ligand>
        <name>IMP</name>
        <dbReference type="ChEBI" id="CHEBI:58053"/>
    </ligand>
</feature>
<dbReference type="InterPro" id="IPR005990">
    <property type="entry name" value="IMP_DH"/>
</dbReference>
<dbReference type="GO" id="GO:0000166">
    <property type="term" value="F:nucleotide binding"/>
    <property type="evidence" value="ECO:0007669"/>
    <property type="project" value="UniProtKB-UniRule"/>
</dbReference>
<evidence type="ECO:0000256" key="4">
    <source>
        <dbReference type="ARBA" id="ARBA00022749"/>
    </source>
</evidence>
<feature type="binding site" evidence="11">
    <location>
        <position position="336"/>
    </location>
    <ligand>
        <name>IMP</name>
        <dbReference type="ChEBI" id="CHEBI:58053"/>
    </ligand>
</feature>
<evidence type="ECO:0000256" key="6">
    <source>
        <dbReference type="ARBA" id="ARBA00022958"/>
    </source>
</evidence>
<dbReference type="GO" id="GO:0006183">
    <property type="term" value="P:GTP biosynthetic process"/>
    <property type="evidence" value="ECO:0007669"/>
    <property type="project" value="TreeGrafter"/>
</dbReference>
<feature type="binding site" description="in other chain" evidence="11 13">
    <location>
        <position position="333"/>
    </location>
    <ligand>
        <name>K(+)</name>
        <dbReference type="ChEBI" id="CHEBI:29103"/>
        <note>ligand shared between two tetrameric partners</note>
    </ligand>
</feature>
<dbReference type="Pfam" id="PF00571">
    <property type="entry name" value="CBS"/>
    <property type="match status" value="2"/>
</dbReference>
<dbReference type="InterPro" id="IPR046342">
    <property type="entry name" value="CBS_dom_sf"/>
</dbReference>
<dbReference type="InterPro" id="IPR013785">
    <property type="entry name" value="Aldolase_TIM"/>
</dbReference>
<feature type="binding site" description="in other chain" evidence="11 13">
    <location>
        <position position="338"/>
    </location>
    <ligand>
        <name>K(+)</name>
        <dbReference type="ChEBI" id="CHEBI:29103"/>
        <note>ligand shared between two tetrameric partners</note>
    </ligand>
</feature>
<keyword evidence="9 14" id="KW-0129">CBS domain</keyword>
<feature type="domain" description="CBS" evidence="17">
    <location>
        <begin position="121"/>
        <end position="182"/>
    </location>
</feature>
<comment type="similarity">
    <text evidence="2 11 15">Belongs to the IMPDH/GMPR family.</text>
</comment>